<feature type="region of interest" description="Disordered" evidence="1">
    <location>
        <begin position="18"/>
        <end position="162"/>
    </location>
</feature>
<feature type="compositionally biased region" description="Basic and acidic residues" evidence="1">
    <location>
        <begin position="67"/>
        <end position="114"/>
    </location>
</feature>
<reference evidence="2" key="3">
    <citation type="submission" date="2006-01" db="EMBL/GenBank/DDBJ databases">
        <authorList>
            <person name="Buell R."/>
        </authorList>
    </citation>
    <scope>NUCLEOTIDE SEQUENCE</scope>
</reference>
<accession>Q2QZR3</accession>
<dbReference type="EMBL" id="DP000010">
    <property type="protein sequence ID" value="ABA95331.1"/>
    <property type="molecule type" value="Genomic_DNA"/>
</dbReference>
<name>Q2QZR3_ORYSJ</name>
<evidence type="ECO:0000256" key="1">
    <source>
        <dbReference type="SAM" id="MobiDB-lite"/>
    </source>
</evidence>
<reference evidence="2" key="2">
    <citation type="submission" date="2005-04" db="EMBL/GenBank/DDBJ databases">
        <authorList>
            <person name="Buell C.R."/>
            <person name="Wing R.A."/>
            <person name="McCombie W.A."/>
            <person name="Ouyang S."/>
        </authorList>
    </citation>
    <scope>NUCLEOTIDE SEQUENCE</scope>
</reference>
<reference evidence="2" key="1">
    <citation type="journal article" date="2005" name="BMC Biol.">
        <title>The sequence of rice chromosomes 11 and 12, rich in disease resistance genes and recent gene duplications.</title>
        <authorList>
            <consortium name="The rice chromosomes 11 and 12 sequencing consortia"/>
        </authorList>
    </citation>
    <scope>NUCLEOTIDE SEQUENCE [LARGE SCALE GENOMIC DNA]</scope>
</reference>
<sequence>MGRRSSPSSALNACSHAWRAGSESWARVERDAGGEEAAATPGKATARPAGARSRRERRWRRPARRKEKGDGGEVARDHGRMREGAKTGERIEGVPFYRRGEGAGHGRGRNGDGKHGRRPWKAAGEDAGVPGDWGHDSRGKLGGIEEDSMGIKTPESILELAK</sequence>
<feature type="compositionally biased region" description="Basic residues" evidence="1">
    <location>
        <begin position="52"/>
        <end position="66"/>
    </location>
</feature>
<dbReference type="AlphaFoldDB" id="Q2QZR3"/>
<evidence type="ECO:0000313" key="2">
    <source>
        <dbReference type="EMBL" id="ABA95331.1"/>
    </source>
</evidence>
<gene>
    <name evidence="2" type="ordered locus">LOC_Os11g45120</name>
</gene>
<proteinExistence type="predicted"/>
<protein>
    <submittedName>
        <fullName evidence="2">Uncharacterized protein</fullName>
    </submittedName>
</protein>
<organism evidence="2">
    <name type="scientific">Oryza sativa subsp. japonica</name>
    <name type="common">Rice</name>
    <dbReference type="NCBI Taxonomy" id="39947"/>
    <lineage>
        <taxon>Eukaryota</taxon>
        <taxon>Viridiplantae</taxon>
        <taxon>Streptophyta</taxon>
        <taxon>Embryophyta</taxon>
        <taxon>Tracheophyta</taxon>
        <taxon>Spermatophyta</taxon>
        <taxon>Magnoliopsida</taxon>
        <taxon>Liliopsida</taxon>
        <taxon>Poales</taxon>
        <taxon>Poaceae</taxon>
        <taxon>BOP clade</taxon>
        <taxon>Oryzoideae</taxon>
        <taxon>Oryzeae</taxon>
        <taxon>Oryzinae</taxon>
        <taxon>Oryza</taxon>
        <taxon>Oryza sativa</taxon>
    </lineage>
</organism>